<dbReference type="InterPro" id="IPR029063">
    <property type="entry name" value="SAM-dependent_MTases_sf"/>
</dbReference>
<dbReference type="InterPro" id="IPR006342">
    <property type="entry name" value="FkbM_mtfrase"/>
</dbReference>
<evidence type="ECO:0000259" key="2">
    <source>
        <dbReference type="Pfam" id="PF05050"/>
    </source>
</evidence>
<accession>A0ABS1CZM9</accession>
<gene>
    <name evidence="3" type="ORF">CKO45_17325</name>
</gene>
<dbReference type="Proteomes" id="UP000697995">
    <property type="component" value="Unassembled WGS sequence"/>
</dbReference>
<comment type="caution">
    <text evidence="3">The sequence shown here is derived from an EMBL/GenBank/DDBJ whole genome shotgun (WGS) entry which is preliminary data.</text>
</comment>
<dbReference type="Gene3D" id="3.40.50.150">
    <property type="entry name" value="Vaccinia Virus protein VP39"/>
    <property type="match status" value="1"/>
</dbReference>
<dbReference type="EMBL" id="NRSG01000138">
    <property type="protein sequence ID" value="MBK1659993.1"/>
    <property type="molecule type" value="Genomic_DNA"/>
</dbReference>
<feature type="compositionally biased region" description="Basic residues" evidence="1">
    <location>
        <begin position="142"/>
        <end position="152"/>
    </location>
</feature>
<evidence type="ECO:0000313" key="4">
    <source>
        <dbReference type="Proteomes" id="UP000697995"/>
    </source>
</evidence>
<dbReference type="Pfam" id="PF05050">
    <property type="entry name" value="Methyltransf_21"/>
    <property type="match status" value="1"/>
</dbReference>
<evidence type="ECO:0000313" key="3">
    <source>
        <dbReference type="EMBL" id="MBK1659993.1"/>
    </source>
</evidence>
<keyword evidence="4" id="KW-1185">Reference proteome</keyword>
<feature type="region of interest" description="Disordered" evidence="1">
    <location>
        <begin position="33"/>
        <end position="52"/>
    </location>
</feature>
<protein>
    <recommendedName>
        <fullName evidence="2">Methyltransferase FkbM domain-containing protein</fullName>
    </recommendedName>
</protein>
<feature type="region of interest" description="Disordered" evidence="1">
    <location>
        <begin position="101"/>
        <end position="177"/>
    </location>
</feature>
<feature type="domain" description="Methyltransferase FkbM" evidence="2">
    <location>
        <begin position="195"/>
        <end position="347"/>
    </location>
</feature>
<dbReference type="NCBIfam" id="TIGR01444">
    <property type="entry name" value="fkbM_fam"/>
    <property type="match status" value="1"/>
</dbReference>
<reference evidence="3 4" key="1">
    <citation type="journal article" date="2020" name="Microorganisms">
        <title>Osmotic Adaptation and Compatible Solute Biosynthesis of Phototrophic Bacteria as Revealed from Genome Analyses.</title>
        <authorList>
            <person name="Imhoff J.F."/>
            <person name="Rahn T."/>
            <person name="Kunzel S."/>
            <person name="Keller A."/>
            <person name="Neulinger S.C."/>
        </authorList>
    </citation>
    <scope>NUCLEOTIDE SEQUENCE [LARGE SCALE GENOMIC DNA]</scope>
    <source>
        <strain evidence="3 4">DSM 15382</strain>
    </source>
</reference>
<feature type="region of interest" description="Disordered" evidence="1">
    <location>
        <begin position="1"/>
        <end position="20"/>
    </location>
</feature>
<dbReference type="SUPFAM" id="SSF53335">
    <property type="entry name" value="S-adenosyl-L-methionine-dependent methyltransferases"/>
    <property type="match status" value="1"/>
</dbReference>
<feature type="compositionally biased region" description="Basic residues" evidence="1">
    <location>
        <begin position="108"/>
        <end position="118"/>
    </location>
</feature>
<name>A0ABS1CZM9_9PROT</name>
<organism evidence="3 4">
    <name type="scientific">Paracraurococcus ruber</name>
    <dbReference type="NCBI Taxonomy" id="77675"/>
    <lineage>
        <taxon>Bacteria</taxon>
        <taxon>Pseudomonadati</taxon>
        <taxon>Pseudomonadota</taxon>
        <taxon>Alphaproteobacteria</taxon>
        <taxon>Acetobacterales</taxon>
        <taxon>Roseomonadaceae</taxon>
        <taxon>Paracraurococcus</taxon>
    </lineage>
</organism>
<feature type="compositionally biased region" description="Basic residues" evidence="1">
    <location>
        <begin position="162"/>
        <end position="177"/>
    </location>
</feature>
<sequence>MRRRLRRTRRGGEGCPAPGTCRARDVPLPAMAAATHPGQSPVGRQPCGRGRSRADAQAATGCDGGLDPGHPRLPGLFHRSACVGLADETCRACRPPPVIGPLEPARPGRQRGPQRRWSGKIVSPRSHHPGMPVEPAGACPRGRQRPGRRPPRRGASLAVGPARRRRAPRSCGRDRRRRLRYHGRMSAPQPDLIFDIGLHRGLDTDVYLRKGFRVVALEARPDFCAEVAARFAAEVEAGRLTVVPCALYPRGGESIAFWVNPEKDDWGSIDRAWAAKAGHAVTEITVPTITLSELFDRHGVPRYLKCDVEGMDEECIRQLLLDGRRPDFVSAEASSFDLICLLRACGYDRAQLVNQALLWDVRPPEPPREGRHAAVQFTGHHSGLFGRELDPRRWTSFQEAAERWSDYFRLQARDDRLALGWLDIHAARRESLADLGVG</sequence>
<proteinExistence type="predicted"/>
<evidence type="ECO:0000256" key="1">
    <source>
        <dbReference type="SAM" id="MobiDB-lite"/>
    </source>
</evidence>